<name>I0GV47_SELRL</name>
<dbReference type="PANTHER" id="PTHR35145:SF1">
    <property type="entry name" value="CYTOPLASMIC PROTEIN"/>
    <property type="match status" value="1"/>
</dbReference>
<organism evidence="1 2">
    <name type="scientific">Selenomonas ruminantium subsp. lactilytica (strain NBRC 103574 / TAM6421)</name>
    <dbReference type="NCBI Taxonomy" id="927704"/>
    <lineage>
        <taxon>Bacteria</taxon>
        <taxon>Bacillati</taxon>
        <taxon>Bacillota</taxon>
        <taxon>Negativicutes</taxon>
        <taxon>Selenomonadales</taxon>
        <taxon>Selenomonadaceae</taxon>
        <taxon>Selenomonas</taxon>
    </lineage>
</organism>
<dbReference type="InterPro" id="IPR007351">
    <property type="entry name" value="YjbR"/>
</dbReference>
<dbReference type="InterPro" id="IPR038056">
    <property type="entry name" value="YjbR-like_sf"/>
</dbReference>
<keyword evidence="1" id="KW-0614">Plasmid</keyword>
<dbReference type="Proteomes" id="UP000007887">
    <property type="component" value="Plasmid pSRC2"/>
</dbReference>
<evidence type="ECO:0008006" key="3">
    <source>
        <dbReference type="Google" id="ProtNLM"/>
    </source>
</evidence>
<dbReference type="Pfam" id="PF04237">
    <property type="entry name" value="YjbR"/>
    <property type="match status" value="1"/>
</dbReference>
<dbReference type="Gene3D" id="3.90.1150.30">
    <property type="match status" value="1"/>
</dbReference>
<dbReference type="PANTHER" id="PTHR35145">
    <property type="entry name" value="CYTOPLASMIC PROTEIN-RELATED"/>
    <property type="match status" value="1"/>
</dbReference>
<dbReference type="PATRIC" id="fig|927704.6.peg.3295"/>
<geneLocation type="plasmid" evidence="1 2">
    <name>pSRC2</name>
</geneLocation>
<reference evidence="1 2" key="1">
    <citation type="submission" date="2011-10" db="EMBL/GenBank/DDBJ databases">
        <title>Whole genome sequence of Selenomonas ruminantium subsp. lactilytica TAM6421.</title>
        <authorList>
            <person name="Oguchi A."/>
            <person name="Ankai A."/>
            <person name="Kaneko J."/>
            <person name="Yamada-Narita S."/>
            <person name="Fukui S."/>
            <person name="Takahashi M."/>
            <person name="Onodera T."/>
            <person name="Kojima S."/>
            <person name="Fushimi T."/>
            <person name="Abe N."/>
            <person name="Kamio Y."/>
            <person name="Yamazaki S."/>
            <person name="Fujita N."/>
        </authorList>
    </citation>
    <scope>NUCLEOTIDE SEQUENCE [LARGE SCALE GENOMIC DNA]</scope>
    <source>
        <strain evidence="2">NBRC 103574 / TAM6421</strain>
        <plasmid evidence="1 2">pSRC2</plasmid>
    </source>
</reference>
<dbReference type="InterPro" id="IPR058532">
    <property type="entry name" value="YjbR/MT2646/Rv2570-like"/>
</dbReference>
<evidence type="ECO:0000313" key="1">
    <source>
        <dbReference type="EMBL" id="BAL84634.1"/>
    </source>
</evidence>
<accession>I0GV47</accession>
<dbReference type="AlphaFoldDB" id="I0GV47"/>
<evidence type="ECO:0000313" key="2">
    <source>
        <dbReference type="Proteomes" id="UP000007887"/>
    </source>
</evidence>
<gene>
    <name evidence="1" type="ordered locus">SELR_pSRC201000</name>
</gene>
<dbReference type="SUPFAM" id="SSF142906">
    <property type="entry name" value="YjbR-like"/>
    <property type="match status" value="1"/>
</dbReference>
<protein>
    <recommendedName>
        <fullName evidence="3">YjbR protein</fullName>
    </recommendedName>
</protein>
<dbReference type="KEGG" id="sri:SELR_pSRC201000"/>
<proteinExistence type="predicted"/>
<dbReference type="HOGENOM" id="CLU_105851_3_0_9"/>
<dbReference type="OrthoDB" id="9789813at2"/>
<dbReference type="EMBL" id="AP012293">
    <property type="protein sequence ID" value="BAL84634.1"/>
    <property type="molecule type" value="Genomic_DNA"/>
</dbReference>
<dbReference type="RefSeq" id="WP_014430985.1">
    <property type="nucleotide sequence ID" value="NC_017076.1"/>
</dbReference>
<sequence>MKRTEEWHELAFGELPKLMADKLEPFGFALDGDVYFYAEDLLSGSFKLHVKVSKDGVVSTLLLDTEAEEPYVLHLVENAQGAFVGAVRAAYQAVLDRIGEACGEHGNFHGAYVEELLSYVQKTYGDEIEYPWKDDMDAAVIRSHLTRKWYAVFMKVHPSKIGLGGSHPIRIMNLHGTAEQVTALVDGARYFPGWHMNRKYWYTVCLDGSIPMSELQQRIDESFELSQPKKRSGS</sequence>